<comment type="caution">
    <text evidence="2">The sequence shown here is derived from an EMBL/GenBank/DDBJ whole genome shotgun (WGS) entry which is preliminary data.</text>
</comment>
<name>A0A919IV50_9ACTN</name>
<feature type="region of interest" description="Disordered" evidence="1">
    <location>
        <begin position="29"/>
        <end position="82"/>
    </location>
</feature>
<accession>A0A919IV50</accession>
<sequence length="82" mass="8769">MVSGQPVDGQADQRALQNMVVAFVVEPRSSMRQPGVQPVLADGDGDGDVVTRAPPDPVQDRRPRRASGLERATNEYGPPGMN</sequence>
<evidence type="ECO:0000313" key="2">
    <source>
        <dbReference type="EMBL" id="GIE08693.1"/>
    </source>
</evidence>
<dbReference type="Proteomes" id="UP000598174">
    <property type="component" value="Unassembled WGS sequence"/>
</dbReference>
<dbReference type="EMBL" id="BOMM01000002">
    <property type="protein sequence ID" value="GIE08693.1"/>
    <property type="molecule type" value="Genomic_DNA"/>
</dbReference>
<proteinExistence type="predicted"/>
<reference evidence="2" key="1">
    <citation type="submission" date="2021-01" db="EMBL/GenBank/DDBJ databases">
        <title>Whole genome shotgun sequence of Actinoplanes ferrugineus NBRC 15555.</title>
        <authorList>
            <person name="Komaki H."/>
            <person name="Tamura T."/>
        </authorList>
    </citation>
    <scope>NUCLEOTIDE SEQUENCE</scope>
    <source>
        <strain evidence="2">NBRC 15555</strain>
    </source>
</reference>
<organism evidence="2 3">
    <name type="scientific">Paractinoplanes ferrugineus</name>
    <dbReference type="NCBI Taxonomy" id="113564"/>
    <lineage>
        <taxon>Bacteria</taxon>
        <taxon>Bacillati</taxon>
        <taxon>Actinomycetota</taxon>
        <taxon>Actinomycetes</taxon>
        <taxon>Micromonosporales</taxon>
        <taxon>Micromonosporaceae</taxon>
        <taxon>Paractinoplanes</taxon>
    </lineage>
</organism>
<evidence type="ECO:0000313" key="3">
    <source>
        <dbReference type="Proteomes" id="UP000598174"/>
    </source>
</evidence>
<gene>
    <name evidence="2" type="ORF">Afe05nite_05330</name>
</gene>
<keyword evidence="3" id="KW-1185">Reference proteome</keyword>
<evidence type="ECO:0000256" key="1">
    <source>
        <dbReference type="SAM" id="MobiDB-lite"/>
    </source>
</evidence>
<protein>
    <submittedName>
        <fullName evidence="2">Uncharacterized protein</fullName>
    </submittedName>
</protein>
<dbReference type="AlphaFoldDB" id="A0A919IV50"/>